<keyword evidence="2" id="KW-1185">Reference proteome</keyword>
<proteinExistence type="predicted"/>
<dbReference type="Proteomes" id="UP000520767">
    <property type="component" value="Unassembled WGS sequence"/>
</dbReference>
<reference evidence="1 2" key="1">
    <citation type="submission" date="2020-08" db="EMBL/GenBank/DDBJ databases">
        <title>Genomic Encyclopedia of Type Strains, Phase III (KMG-III): the genomes of soil and plant-associated and newly described type strains.</title>
        <authorList>
            <person name="Whitman W."/>
        </authorList>
    </citation>
    <scope>NUCLEOTIDE SEQUENCE [LARGE SCALE GENOMIC DNA]</scope>
    <source>
        <strain evidence="1 2">CECT 8960</strain>
    </source>
</reference>
<accession>A0A7W7VDF2</accession>
<sequence length="126" mass="13768">MTAPELRRYPSVAAYNAAYPACAMPTDSAARHQLRGYHVAMRGLVDDLMSTSGAMIVDFLPGGPPKPGTPDRVGTVVASPWREGPVLVLAQGVSLWAAWRTVVKRWPTHLSEVRDLLNRDDAHPPR</sequence>
<dbReference type="RefSeq" id="WP_184810230.1">
    <property type="nucleotide sequence ID" value="NZ_JACHJQ010000002.1"/>
</dbReference>
<evidence type="ECO:0000313" key="1">
    <source>
        <dbReference type="EMBL" id="MBB4906106.1"/>
    </source>
</evidence>
<dbReference type="AlphaFoldDB" id="A0A7W7VDF2"/>
<gene>
    <name evidence="1" type="ORF">FHR82_002323</name>
</gene>
<name>A0A7W7VDF2_9PSEU</name>
<evidence type="ECO:0000313" key="2">
    <source>
        <dbReference type="Proteomes" id="UP000520767"/>
    </source>
</evidence>
<comment type="caution">
    <text evidence="1">The sequence shown here is derived from an EMBL/GenBank/DDBJ whole genome shotgun (WGS) entry which is preliminary data.</text>
</comment>
<protein>
    <submittedName>
        <fullName evidence="1">Uncharacterized protein</fullName>
    </submittedName>
</protein>
<organism evidence="1 2">
    <name type="scientific">Actinophytocola algeriensis</name>
    <dbReference type="NCBI Taxonomy" id="1768010"/>
    <lineage>
        <taxon>Bacteria</taxon>
        <taxon>Bacillati</taxon>
        <taxon>Actinomycetota</taxon>
        <taxon>Actinomycetes</taxon>
        <taxon>Pseudonocardiales</taxon>
        <taxon>Pseudonocardiaceae</taxon>
    </lineage>
</organism>
<dbReference type="EMBL" id="JACHJQ010000002">
    <property type="protein sequence ID" value="MBB4906106.1"/>
    <property type="molecule type" value="Genomic_DNA"/>
</dbReference>